<evidence type="ECO:0000313" key="1">
    <source>
        <dbReference type="Proteomes" id="UP000095287"/>
    </source>
</evidence>
<reference evidence="2" key="1">
    <citation type="submission" date="2016-11" db="UniProtKB">
        <authorList>
            <consortium name="WormBaseParasite"/>
        </authorList>
    </citation>
    <scope>IDENTIFICATION</scope>
</reference>
<proteinExistence type="predicted"/>
<protein>
    <submittedName>
        <fullName evidence="2">FBD domain-containing protein</fullName>
    </submittedName>
</protein>
<organism evidence="1 2">
    <name type="scientific">Steinernema glaseri</name>
    <dbReference type="NCBI Taxonomy" id="37863"/>
    <lineage>
        <taxon>Eukaryota</taxon>
        <taxon>Metazoa</taxon>
        <taxon>Ecdysozoa</taxon>
        <taxon>Nematoda</taxon>
        <taxon>Chromadorea</taxon>
        <taxon>Rhabditida</taxon>
        <taxon>Tylenchina</taxon>
        <taxon>Panagrolaimomorpha</taxon>
        <taxon>Strongyloidoidea</taxon>
        <taxon>Steinernematidae</taxon>
        <taxon>Steinernema</taxon>
    </lineage>
</organism>
<dbReference type="AlphaFoldDB" id="A0A1I8AKI6"/>
<evidence type="ECO:0000313" key="2">
    <source>
        <dbReference type="WBParaSite" id="L893_g6403.t1"/>
    </source>
</evidence>
<dbReference type="Proteomes" id="UP000095287">
    <property type="component" value="Unplaced"/>
</dbReference>
<accession>A0A1I8AKI6</accession>
<name>A0A1I8AKI6_9BILA</name>
<dbReference type="WBParaSite" id="L893_g6403.t1">
    <property type="protein sequence ID" value="L893_g6403.t1"/>
    <property type="gene ID" value="L893_g6403"/>
</dbReference>
<keyword evidence="1" id="KW-1185">Reference proteome</keyword>
<sequence length="319" mass="35883">MQCLLNSAVLNALLVDADSRYRPTLAEVHGSWKEALHSVAEDQPVISAFFDKIEGELRYYFLNERTLHIPEIHKHLVCPDQKHDNRLDTLYISSLDLLEFDCDCEGIGQNDYPLSSFPTQRPLSFKKLKVAQIDVDLDNLPSAVERSFESIHVSESSQSSEGSYQFFKDVLSSPSLKDIRLEETTVDGPIMESLAGRMESCDIETATLHVTTSEDYGPHRDRLNKAVVTMLETWTQQKNPTLKSLEIIDHPSSHQLLSKIGGIVKEESEVAIEHSIVDGLEARIYLTEKAVGKKLDTVTVLKIEICDRRALVGQDSDED</sequence>